<feature type="region of interest" description="Disordered" evidence="1">
    <location>
        <begin position="1"/>
        <end position="25"/>
    </location>
</feature>
<gene>
    <name evidence="2" type="ORF">SAMN06272737_1465</name>
</gene>
<proteinExistence type="predicted"/>
<evidence type="ECO:0000313" key="3">
    <source>
        <dbReference type="Proteomes" id="UP000198403"/>
    </source>
</evidence>
<dbReference type="EMBL" id="FZNO01000046">
    <property type="protein sequence ID" value="SNR95316.1"/>
    <property type="molecule type" value="Genomic_DNA"/>
</dbReference>
<reference evidence="2 3" key="1">
    <citation type="submission" date="2017-06" db="EMBL/GenBank/DDBJ databases">
        <authorList>
            <person name="Kim H.J."/>
            <person name="Triplett B.A."/>
        </authorList>
    </citation>
    <scope>NUCLEOTIDE SEQUENCE [LARGE SCALE GENOMIC DNA]</scope>
    <source>
        <strain evidence="2 3">DSM 44272</strain>
    </source>
</reference>
<name>A0A239AI19_9ACTN</name>
<dbReference type="AlphaFoldDB" id="A0A239AI19"/>
<evidence type="ECO:0000313" key="2">
    <source>
        <dbReference type="EMBL" id="SNR95316.1"/>
    </source>
</evidence>
<dbReference type="RefSeq" id="WP_141137623.1">
    <property type="nucleotide sequence ID" value="NZ_FZNO01000046.1"/>
</dbReference>
<sequence>MALVDSGHQVSSDDLHERFPDKPSATGAAFGGLFARLARQGRIVERGWVRSRRPEARGRRVVLWGAP</sequence>
<accession>A0A239AI19</accession>
<keyword evidence="3" id="KW-1185">Reference proteome</keyword>
<evidence type="ECO:0000256" key="1">
    <source>
        <dbReference type="SAM" id="MobiDB-lite"/>
    </source>
</evidence>
<dbReference type="Proteomes" id="UP000198403">
    <property type="component" value="Unassembled WGS sequence"/>
</dbReference>
<feature type="compositionally biased region" description="Basic and acidic residues" evidence="1">
    <location>
        <begin position="11"/>
        <end position="21"/>
    </location>
</feature>
<organism evidence="2 3">
    <name type="scientific">Blastococcus mobilis</name>
    <dbReference type="NCBI Taxonomy" id="1938746"/>
    <lineage>
        <taxon>Bacteria</taxon>
        <taxon>Bacillati</taxon>
        <taxon>Actinomycetota</taxon>
        <taxon>Actinomycetes</taxon>
        <taxon>Geodermatophilales</taxon>
        <taxon>Geodermatophilaceae</taxon>
        <taxon>Blastococcus</taxon>
    </lineage>
</organism>
<protein>
    <submittedName>
        <fullName evidence="2">Uncharacterized protein</fullName>
    </submittedName>
</protein>